<proteinExistence type="predicted"/>
<gene>
    <name evidence="1" type="ORF">JMJ55_01850</name>
</gene>
<dbReference type="RefSeq" id="WP_202823781.1">
    <property type="nucleotide sequence ID" value="NZ_JAEUXJ010000001.1"/>
</dbReference>
<reference evidence="1 2" key="1">
    <citation type="submission" date="2021-01" db="EMBL/GenBank/DDBJ databases">
        <title>Belnapia mucosa sp. nov. and Belnapia arida sp. nov., isolated from the Tabernas Desert (Almeria, Spain).</title>
        <authorList>
            <person name="Molina-Menor E."/>
            <person name="Vidal-Verdu A."/>
            <person name="Calonge A."/>
            <person name="Satari L."/>
            <person name="Pereto Magraner J."/>
            <person name="Porcar Miralles M."/>
        </authorList>
    </citation>
    <scope>NUCLEOTIDE SEQUENCE [LARGE SCALE GENOMIC DNA]</scope>
    <source>
        <strain evidence="1 2">T6</strain>
    </source>
</reference>
<comment type="caution">
    <text evidence="1">The sequence shown here is derived from an EMBL/GenBank/DDBJ whole genome shotgun (WGS) entry which is preliminary data.</text>
</comment>
<protein>
    <submittedName>
        <fullName evidence="1">Ferredoxin</fullName>
    </submittedName>
</protein>
<sequence length="99" mass="11047">MYVILTSKPGQFRTEPTPGLAPVEAWDYLLHDKQRARFVIAAVEGTPRIRVVEEADPALVNSVPVKLLQHFDTLEGARQEIRTLTAFGRIKARLEPAAP</sequence>
<organism evidence="1 2">
    <name type="scientific">Belnapia mucosa</name>
    <dbReference type="NCBI Taxonomy" id="2804532"/>
    <lineage>
        <taxon>Bacteria</taxon>
        <taxon>Pseudomonadati</taxon>
        <taxon>Pseudomonadota</taxon>
        <taxon>Alphaproteobacteria</taxon>
        <taxon>Acetobacterales</taxon>
        <taxon>Roseomonadaceae</taxon>
        <taxon>Belnapia</taxon>
    </lineage>
</organism>
<keyword evidence="2" id="KW-1185">Reference proteome</keyword>
<evidence type="ECO:0000313" key="1">
    <source>
        <dbReference type="EMBL" id="MBL6454046.1"/>
    </source>
</evidence>
<accession>A0ABS1UX51</accession>
<dbReference type="EMBL" id="JAEUXJ010000001">
    <property type="protein sequence ID" value="MBL6454046.1"/>
    <property type="molecule type" value="Genomic_DNA"/>
</dbReference>
<name>A0ABS1UX51_9PROT</name>
<evidence type="ECO:0000313" key="2">
    <source>
        <dbReference type="Proteomes" id="UP000606490"/>
    </source>
</evidence>
<dbReference type="Proteomes" id="UP000606490">
    <property type="component" value="Unassembled WGS sequence"/>
</dbReference>